<evidence type="ECO:0000259" key="2">
    <source>
        <dbReference type="Pfam" id="PF17479"/>
    </source>
</evidence>
<dbReference type="InterPro" id="IPR021416">
    <property type="entry name" value="DUF3048_N"/>
</dbReference>
<sequence length="342" mass="37863">MKNGKKKIRLALALVFVLVVAAVVGYFIFIRKNEGTPLGQVTQAEPIKFYSQLDGTVVAEAGQVPRVVGVMVDNHPDARPQQAGLSKASIVYEALAEGGITRYLAIFTASSSVEKVGPVRSARPYYLDWIREYGESPYMHCGGSPEALSLISRLGLFSLNEFVYSDYYWRDNKYYVPHNLFTNSSLWEKVLAKQGAQRPTKEWSGWLFEKTPSTSTSSVSAATIRYDSYYKVGWKYDGKQYVRTINGVGHLDAGAPITADTIIIQEVGTKVIDDVGRKELDTIGAGDLRVLKHGTMVRGIWKKESVTGRTKFFDQAGQEIPLAAGHIWVEVVPVKTPVEITS</sequence>
<organism evidence="3 4">
    <name type="scientific">Candidatus Magasanikbacteria bacterium RIFCSPLOWO2_02_FULL_44_11</name>
    <dbReference type="NCBI Taxonomy" id="1798689"/>
    <lineage>
        <taxon>Bacteria</taxon>
        <taxon>Candidatus Magasanikiibacteriota</taxon>
    </lineage>
</organism>
<evidence type="ECO:0008006" key="5">
    <source>
        <dbReference type="Google" id="ProtNLM"/>
    </source>
</evidence>
<proteinExistence type="predicted"/>
<dbReference type="InterPro" id="IPR023158">
    <property type="entry name" value="YerB-like_sf"/>
</dbReference>
<evidence type="ECO:0000313" key="4">
    <source>
        <dbReference type="Proteomes" id="UP000178726"/>
    </source>
</evidence>
<dbReference type="Gene3D" id="3.50.90.10">
    <property type="entry name" value="YerB-like"/>
    <property type="match status" value="1"/>
</dbReference>
<evidence type="ECO:0000313" key="3">
    <source>
        <dbReference type="EMBL" id="OGH80953.1"/>
    </source>
</evidence>
<dbReference type="STRING" id="1798689.A3I29_03615"/>
<accession>A0A1F6NB61</accession>
<gene>
    <name evidence="3" type="ORF">A3I29_03615</name>
</gene>
<feature type="domain" description="DUF3048" evidence="1">
    <location>
        <begin position="59"/>
        <end position="195"/>
    </location>
</feature>
<dbReference type="Proteomes" id="UP000178726">
    <property type="component" value="Unassembled WGS sequence"/>
</dbReference>
<feature type="domain" description="DUF3048" evidence="2">
    <location>
        <begin position="223"/>
        <end position="329"/>
    </location>
</feature>
<dbReference type="Pfam" id="PF11258">
    <property type="entry name" value="DUF3048"/>
    <property type="match status" value="1"/>
</dbReference>
<name>A0A1F6NB61_9BACT</name>
<comment type="caution">
    <text evidence="3">The sequence shown here is derived from an EMBL/GenBank/DDBJ whole genome shotgun (WGS) entry which is preliminary data.</text>
</comment>
<reference evidence="3 4" key="1">
    <citation type="journal article" date="2016" name="Nat. Commun.">
        <title>Thousands of microbial genomes shed light on interconnected biogeochemical processes in an aquifer system.</title>
        <authorList>
            <person name="Anantharaman K."/>
            <person name="Brown C.T."/>
            <person name="Hug L.A."/>
            <person name="Sharon I."/>
            <person name="Castelle C.J."/>
            <person name="Probst A.J."/>
            <person name="Thomas B.C."/>
            <person name="Singh A."/>
            <person name="Wilkins M.J."/>
            <person name="Karaoz U."/>
            <person name="Brodie E.L."/>
            <person name="Williams K.H."/>
            <person name="Hubbard S.S."/>
            <person name="Banfield J.F."/>
        </authorList>
    </citation>
    <scope>NUCLEOTIDE SEQUENCE [LARGE SCALE GENOMIC DNA]</scope>
</reference>
<dbReference type="AlphaFoldDB" id="A0A1F6NB61"/>
<dbReference type="Pfam" id="PF17479">
    <property type="entry name" value="DUF3048_C"/>
    <property type="match status" value="1"/>
</dbReference>
<evidence type="ECO:0000259" key="1">
    <source>
        <dbReference type="Pfam" id="PF11258"/>
    </source>
</evidence>
<dbReference type="SUPFAM" id="SSF159774">
    <property type="entry name" value="YerB-like"/>
    <property type="match status" value="1"/>
</dbReference>
<dbReference type="InterPro" id="IPR035328">
    <property type="entry name" value="DUF3048_C"/>
</dbReference>
<dbReference type="EMBL" id="MFQK01000014">
    <property type="protein sequence ID" value="OGH80953.1"/>
    <property type="molecule type" value="Genomic_DNA"/>
</dbReference>
<protein>
    <recommendedName>
        <fullName evidence="5">DUF3048 domain-containing protein</fullName>
    </recommendedName>
</protein>